<dbReference type="PROSITE" id="PS51197">
    <property type="entry name" value="HTH_RRF2_2"/>
    <property type="match status" value="1"/>
</dbReference>
<dbReference type="GO" id="GO:0003700">
    <property type="term" value="F:DNA-binding transcription factor activity"/>
    <property type="evidence" value="ECO:0007669"/>
    <property type="project" value="TreeGrafter"/>
</dbReference>
<evidence type="ECO:0000313" key="3">
    <source>
        <dbReference type="Proteomes" id="UP000186406"/>
    </source>
</evidence>
<sequence length="184" mass="19853">MKRDSRLSGVLHVLLHMAEARRPVTSEAMAKAMRTNPVVIRRIMAGLREAGFVRSDKGHGGGWTIARTLDAITLRDIYTALGEPELLAMGNRTEAPGCLVEQAVNAALDEAFREAERVLLDRFGAVTLAALAADFHARMIASGRTVDLETSHEASDEASQGHGDGHGHEHEHGHRHGHEASDGS</sequence>
<dbReference type="SUPFAM" id="SSF46785">
    <property type="entry name" value="Winged helix' DNA-binding domain"/>
    <property type="match status" value="1"/>
</dbReference>
<evidence type="ECO:0000256" key="1">
    <source>
        <dbReference type="SAM" id="MobiDB-lite"/>
    </source>
</evidence>
<dbReference type="PANTHER" id="PTHR33221">
    <property type="entry name" value="WINGED HELIX-TURN-HELIX TRANSCRIPTIONAL REGULATOR, RRF2 FAMILY"/>
    <property type="match status" value="1"/>
</dbReference>
<dbReference type="InterPro" id="IPR036390">
    <property type="entry name" value="WH_DNA-bd_sf"/>
</dbReference>
<dbReference type="Gene3D" id="1.10.10.10">
    <property type="entry name" value="Winged helix-like DNA-binding domain superfamily/Winged helix DNA-binding domain"/>
    <property type="match status" value="1"/>
</dbReference>
<dbReference type="OrthoDB" id="9800506at2"/>
<gene>
    <name evidence="2" type="ORF">SAMN02745172_01704</name>
</gene>
<keyword evidence="3" id="KW-1185">Reference proteome</keyword>
<accession>A0A1M7ZHQ9</accession>
<dbReference type="Pfam" id="PF02082">
    <property type="entry name" value="Rrf2"/>
    <property type="match status" value="1"/>
</dbReference>
<organism evidence="2 3">
    <name type="scientific">Pseudoxanthobacter soli DSM 19599</name>
    <dbReference type="NCBI Taxonomy" id="1123029"/>
    <lineage>
        <taxon>Bacteria</taxon>
        <taxon>Pseudomonadati</taxon>
        <taxon>Pseudomonadota</taxon>
        <taxon>Alphaproteobacteria</taxon>
        <taxon>Hyphomicrobiales</taxon>
        <taxon>Segnochrobactraceae</taxon>
        <taxon>Pseudoxanthobacter</taxon>
    </lineage>
</organism>
<dbReference type="InterPro" id="IPR036388">
    <property type="entry name" value="WH-like_DNA-bd_sf"/>
</dbReference>
<dbReference type="STRING" id="1123029.SAMN02745172_01704"/>
<dbReference type="FunFam" id="1.10.10.10:FF:000138">
    <property type="entry name" value="Rrf2 family transcriptional regulator"/>
    <property type="match status" value="1"/>
</dbReference>
<feature type="compositionally biased region" description="Basic and acidic residues" evidence="1">
    <location>
        <begin position="163"/>
        <end position="184"/>
    </location>
</feature>
<proteinExistence type="predicted"/>
<dbReference type="EMBL" id="FRXO01000003">
    <property type="protein sequence ID" value="SHO64417.1"/>
    <property type="molecule type" value="Genomic_DNA"/>
</dbReference>
<dbReference type="InterPro" id="IPR000944">
    <property type="entry name" value="Tscrpt_reg_Rrf2"/>
</dbReference>
<name>A0A1M7ZHQ9_9HYPH</name>
<feature type="region of interest" description="Disordered" evidence="1">
    <location>
        <begin position="148"/>
        <end position="184"/>
    </location>
</feature>
<dbReference type="GO" id="GO:0005829">
    <property type="term" value="C:cytosol"/>
    <property type="evidence" value="ECO:0007669"/>
    <property type="project" value="TreeGrafter"/>
</dbReference>
<evidence type="ECO:0000313" key="2">
    <source>
        <dbReference type="EMBL" id="SHO64417.1"/>
    </source>
</evidence>
<protein>
    <submittedName>
        <fullName evidence="2">Rrf2 family protein</fullName>
    </submittedName>
</protein>
<dbReference type="AlphaFoldDB" id="A0A1M7ZHQ9"/>
<reference evidence="2 3" key="1">
    <citation type="submission" date="2016-12" db="EMBL/GenBank/DDBJ databases">
        <authorList>
            <person name="Song W.-J."/>
            <person name="Kurnit D.M."/>
        </authorList>
    </citation>
    <scope>NUCLEOTIDE SEQUENCE [LARGE SCALE GENOMIC DNA]</scope>
    <source>
        <strain evidence="2 3">DSM 19599</strain>
    </source>
</reference>
<dbReference type="Proteomes" id="UP000186406">
    <property type="component" value="Unassembled WGS sequence"/>
</dbReference>
<dbReference type="PANTHER" id="PTHR33221:SF15">
    <property type="entry name" value="HTH-TYPE TRANSCRIPTIONAL REGULATOR YWGB-RELATED"/>
    <property type="match status" value="1"/>
</dbReference>